<keyword evidence="1" id="KW-0812">Transmembrane</keyword>
<dbReference type="OrthoDB" id="88514at2759"/>
<keyword evidence="1" id="KW-1133">Transmembrane helix</keyword>
<sequence>MMNSIERNVMLPIILARAIYLSELASLLHWSLPDNTALESVFMCYLQLSSVLCLLVVLTDVASAWYGTVTFHSKAYFKGSSYPWGISETQRCYNLACWDNKASSVKWEGLPKTGSFNGKARIAFFTGKDCTGDSRDWPTDGVINGKKGNYPQDFTLDGINDAVTSFIVWETTKKTTNGKALPCPWGTS</sequence>
<protein>
    <submittedName>
        <fullName evidence="2">Unnamed protein product</fullName>
    </submittedName>
</protein>
<evidence type="ECO:0000256" key="1">
    <source>
        <dbReference type="SAM" id="Phobius"/>
    </source>
</evidence>
<dbReference type="EMBL" id="BSXW01001187">
    <property type="protein sequence ID" value="GMF34472.1"/>
    <property type="molecule type" value="Genomic_DNA"/>
</dbReference>
<name>A0A9W7CJR3_9STRA</name>
<accession>A0A9W7CJR3</accession>
<comment type="caution">
    <text evidence="2">The sequence shown here is derived from an EMBL/GenBank/DDBJ whole genome shotgun (WGS) entry which is preliminary data.</text>
</comment>
<keyword evidence="3" id="KW-1185">Reference proteome</keyword>
<feature type="transmembrane region" description="Helical" evidence="1">
    <location>
        <begin position="48"/>
        <end position="68"/>
    </location>
</feature>
<organism evidence="2 3">
    <name type="scientific">Phytophthora lilii</name>
    <dbReference type="NCBI Taxonomy" id="2077276"/>
    <lineage>
        <taxon>Eukaryota</taxon>
        <taxon>Sar</taxon>
        <taxon>Stramenopiles</taxon>
        <taxon>Oomycota</taxon>
        <taxon>Peronosporomycetes</taxon>
        <taxon>Peronosporales</taxon>
        <taxon>Peronosporaceae</taxon>
        <taxon>Phytophthora</taxon>
    </lineage>
</organism>
<gene>
    <name evidence="2" type="ORF">Plil01_001468300</name>
</gene>
<reference evidence="2" key="1">
    <citation type="submission" date="2023-04" db="EMBL/GenBank/DDBJ databases">
        <title>Phytophthora lilii NBRC 32176.</title>
        <authorList>
            <person name="Ichikawa N."/>
            <person name="Sato H."/>
            <person name="Tonouchi N."/>
        </authorList>
    </citation>
    <scope>NUCLEOTIDE SEQUENCE</scope>
    <source>
        <strain evidence="2">NBRC 32176</strain>
    </source>
</reference>
<evidence type="ECO:0000313" key="2">
    <source>
        <dbReference type="EMBL" id="GMF34472.1"/>
    </source>
</evidence>
<keyword evidence="1" id="KW-0472">Membrane</keyword>
<evidence type="ECO:0000313" key="3">
    <source>
        <dbReference type="Proteomes" id="UP001165083"/>
    </source>
</evidence>
<dbReference type="Gene3D" id="2.60.20.10">
    <property type="entry name" value="Crystallins"/>
    <property type="match status" value="1"/>
</dbReference>
<feature type="transmembrane region" description="Helical" evidence="1">
    <location>
        <begin position="9"/>
        <end position="28"/>
    </location>
</feature>
<proteinExistence type="predicted"/>
<dbReference type="Proteomes" id="UP001165083">
    <property type="component" value="Unassembled WGS sequence"/>
</dbReference>
<dbReference type="AlphaFoldDB" id="A0A9W7CJR3"/>